<feature type="transmembrane region" description="Helical" evidence="2">
    <location>
        <begin position="541"/>
        <end position="560"/>
    </location>
</feature>
<name>A0A892ZJS3_9NEIS</name>
<accession>A0A892ZJS3</accession>
<sequence>MASDLGVSISVSAVVGGALSGLTSVGKAMDTLKTTTDNLRRHQTELGETLTRNKERLGVASAKQLWQEYDKIGASIAKLEVRYSKLNAVRAQKAVNQQKWEGIKSSWAGALAAAGTLAAPVTLAIDFESSMAGVKKVVDFDTPQQFKEMGQDVLTLTRSIPMAATEIADIVAAGGRAGIAKENLLGFAEDAAKMGVAFDMAAGHAGESMATLSNVLQIPITKVGVLGDAINHLSDNANSNAADIVNVLTRVGSDIKQLGLTEDQGAALGSTFLSFGKQPELAAQAIKGMTTSLSVLKAGGGKKELAELGLTTQDFARAMNEDAQGAISDLLARVKQLPKDQQYPLLMKMFGKNYADDVLLLANGVGEYNRQLGLLEEKDASGNLKYLGSMQREFENQAATTANQLRLLKSGFIELGIVLGNVVLPAVNEFVQMGIRLAHTLTDWANRHPKLTKVIIGTAASLLAFRAGGFVVMAAANRIQAGFLALKGGFLALKASATMLRLIMLGGIGMADVPGRLGAVVRALAAARTAMMGFGLSSMAAMWPIVLIVGAVALAALLIYKYWTPIKAFFTGLWDGIKDGIKPIMPLFEMIAFGWQQIWEVVLKPIIGWFFEFEEAGSDAADTAQGFGYFIGHMLGSVFGQIINLGQMIVDGWRMIFDGLFAFADTVWMQITAAFDGGLLGILDLIVRWSPIIAFKNAFAAVLGWFGVELPASFTTFGDNIISGLWNGIKAKWDALKAWWRGESSLLGVIFGQKNEIKSPSRLFKRFGGFMMEGLQIGLANGAPRPLAAIGGLASNLQQRFTTGAGELRSNLSARMQANSAEFAQARSQQAAAAVAGGGYTIHYSPTIHAPGGDPQQIQAAMQMGLREFEDMFNRLMDSRARRAY</sequence>
<reference evidence="4" key="1">
    <citation type="submission" date="2021-02" db="EMBL/GenBank/DDBJ databases">
        <title>Neisseriaceae sp. 26B isolated from the cloaca of a Common Toad-headed Turtle (Mesoclemmys nasuta).</title>
        <authorList>
            <person name="Spergser J."/>
            <person name="Busse H.-J."/>
        </authorList>
    </citation>
    <scope>NUCLEOTIDE SEQUENCE</scope>
    <source>
        <strain evidence="4">26B</strain>
    </source>
</reference>
<dbReference type="Pfam" id="PF10145">
    <property type="entry name" value="PhageMin_Tail"/>
    <property type="match status" value="1"/>
</dbReference>
<dbReference type="InterPro" id="IPR010090">
    <property type="entry name" value="Phage_tape_meas"/>
</dbReference>
<evidence type="ECO:0000259" key="3">
    <source>
        <dbReference type="Pfam" id="PF10145"/>
    </source>
</evidence>
<keyword evidence="2" id="KW-0472">Membrane</keyword>
<gene>
    <name evidence="4" type="ORF">JQU52_01055</name>
</gene>
<keyword evidence="2" id="KW-0812">Transmembrane</keyword>
<proteinExistence type="predicted"/>
<keyword evidence="1" id="KW-1188">Viral release from host cell</keyword>
<evidence type="ECO:0000313" key="5">
    <source>
        <dbReference type="Proteomes" id="UP000653156"/>
    </source>
</evidence>
<evidence type="ECO:0000256" key="2">
    <source>
        <dbReference type="SAM" id="Phobius"/>
    </source>
</evidence>
<evidence type="ECO:0000313" key="4">
    <source>
        <dbReference type="EMBL" id="QRQ82067.1"/>
    </source>
</evidence>
<dbReference type="KEGG" id="ptes:JQU52_01055"/>
<dbReference type="PANTHER" id="PTHR37813">
    <property type="entry name" value="FELS-2 PROPHAGE PROTEIN"/>
    <property type="match status" value="1"/>
</dbReference>
<dbReference type="Proteomes" id="UP000653156">
    <property type="component" value="Chromosome"/>
</dbReference>
<feature type="transmembrane region" description="Helical" evidence="2">
    <location>
        <begin position="488"/>
        <end position="511"/>
    </location>
</feature>
<organism evidence="4 5">
    <name type="scientific">Paralysiella testudinis</name>
    <dbReference type="NCBI Taxonomy" id="2809020"/>
    <lineage>
        <taxon>Bacteria</taxon>
        <taxon>Pseudomonadati</taxon>
        <taxon>Pseudomonadota</taxon>
        <taxon>Betaproteobacteria</taxon>
        <taxon>Neisseriales</taxon>
        <taxon>Neisseriaceae</taxon>
        <taxon>Paralysiella</taxon>
    </lineage>
</organism>
<feature type="transmembrane region" description="Helical" evidence="2">
    <location>
        <begin position="454"/>
        <end position="476"/>
    </location>
</feature>
<dbReference type="EMBL" id="CP069798">
    <property type="protein sequence ID" value="QRQ82067.1"/>
    <property type="molecule type" value="Genomic_DNA"/>
</dbReference>
<evidence type="ECO:0000256" key="1">
    <source>
        <dbReference type="ARBA" id="ARBA00022612"/>
    </source>
</evidence>
<keyword evidence="5" id="KW-1185">Reference proteome</keyword>
<protein>
    <submittedName>
        <fullName evidence="4">Phage tail tape measure protein</fullName>
    </submittedName>
</protein>
<dbReference type="AlphaFoldDB" id="A0A892ZJS3"/>
<dbReference type="NCBIfam" id="TIGR01760">
    <property type="entry name" value="tape_meas_TP901"/>
    <property type="match status" value="1"/>
</dbReference>
<feature type="domain" description="Phage tail tape measure protein" evidence="3">
    <location>
        <begin position="151"/>
        <end position="351"/>
    </location>
</feature>
<dbReference type="PANTHER" id="PTHR37813:SF1">
    <property type="entry name" value="FELS-2 PROPHAGE PROTEIN"/>
    <property type="match status" value="1"/>
</dbReference>
<dbReference type="RefSeq" id="WP_230339359.1">
    <property type="nucleotide sequence ID" value="NZ_CP069798.1"/>
</dbReference>
<keyword evidence="2" id="KW-1133">Transmembrane helix</keyword>